<feature type="non-terminal residue" evidence="1">
    <location>
        <position position="142"/>
    </location>
</feature>
<feature type="non-terminal residue" evidence="1">
    <location>
        <position position="1"/>
    </location>
</feature>
<evidence type="ECO:0000313" key="2">
    <source>
        <dbReference type="Proteomes" id="UP001328107"/>
    </source>
</evidence>
<name>A0AAN5CY15_9BILA</name>
<gene>
    <name evidence="1" type="ORF">PMAYCL1PPCAC_22282</name>
</gene>
<dbReference type="AlphaFoldDB" id="A0AAN5CY15"/>
<protein>
    <submittedName>
        <fullName evidence="1">Uncharacterized protein</fullName>
    </submittedName>
</protein>
<keyword evidence="2" id="KW-1185">Reference proteome</keyword>
<comment type="caution">
    <text evidence="1">The sequence shown here is derived from an EMBL/GenBank/DDBJ whole genome shotgun (WGS) entry which is preliminary data.</text>
</comment>
<dbReference type="EMBL" id="BTRK01000005">
    <property type="protein sequence ID" value="GMR52087.1"/>
    <property type="molecule type" value="Genomic_DNA"/>
</dbReference>
<accession>A0AAN5CY15</accession>
<proteinExistence type="predicted"/>
<dbReference type="Proteomes" id="UP001328107">
    <property type="component" value="Unassembled WGS sequence"/>
</dbReference>
<evidence type="ECO:0000313" key="1">
    <source>
        <dbReference type="EMBL" id="GMR52087.1"/>
    </source>
</evidence>
<organism evidence="1 2">
    <name type="scientific">Pristionchus mayeri</name>
    <dbReference type="NCBI Taxonomy" id="1317129"/>
    <lineage>
        <taxon>Eukaryota</taxon>
        <taxon>Metazoa</taxon>
        <taxon>Ecdysozoa</taxon>
        <taxon>Nematoda</taxon>
        <taxon>Chromadorea</taxon>
        <taxon>Rhabditida</taxon>
        <taxon>Rhabditina</taxon>
        <taxon>Diplogasteromorpha</taxon>
        <taxon>Diplogasteroidea</taxon>
        <taxon>Neodiplogasteridae</taxon>
        <taxon>Pristionchus</taxon>
    </lineage>
</organism>
<reference evidence="2" key="1">
    <citation type="submission" date="2022-10" db="EMBL/GenBank/DDBJ databases">
        <title>Genome assembly of Pristionchus species.</title>
        <authorList>
            <person name="Yoshida K."/>
            <person name="Sommer R.J."/>
        </authorList>
    </citation>
    <scope>NUCLEOTIDE SEQUENCE [LARGE SCALE GENOMIC DNA]</scope>
    <source>
        <strain evidence="2">RS5460</strain>
    </source>
</reference>
<sequence>SVTCESLVDIPGESIKCFCENRTMDRVTTNGLCRRKGTRVRTGGTIDLNGVCVGTAAIQPTTRQICLSEMQFKTGTCVANVVYFNSVGDPSFVGSCGTNQRNVQETYCSTTPDFSLNNCPHSKGNFGWTRAFDDKLCMGQCW</sequence>